<protein>
    <recommendedName>
        <fullName evidence="9">Anion exchange protein</fullName>
    </recommendedName>
</protein>
<name>A0AAD5KY20_9CRUS</name>
<dbReference type="InterPro" id="IPR016152">
    <property type="entry name" value="PTrfase/Anion_transptr"/>
</dbReference>
<feature type="transmembrane region" description="Helical" evidence="9">
    <location>
        <begin position="872"/>
        <end position="896"/>
    </location>
</feature>
<evidence type="ECO:0000256" key="3">
    <source>
        <dbReference type="ARBA" id="ARBA00022448"/>
    </source>
</evidence>
<dbReference type="GO" id="GO:0051453">
    <property type="term" value="P:regulation of intracellular pH"/>
    <property type="evidence" value="ECO:0007669"/>
    <property type="project" value="TreeGrafter"/>
</dbReference>
<feature type="transmembrane region" description="Helical" evidence="9">
    <location>
        <begin position="747"/>
        <end position="765"/>
    </location>
</feature>
<dbReference type="Pfam" id="PF00955">
    <property type="entry name" value="HCO3_cotransp"/>
    <property type="match status" value="1"/>
</dbReference>
<keyword evidence="8 9" id="KW-0472">Membrane</keyword>
<dbReference type="GO" id="GO:0008509">
    <property type="term" value="F:monoatomic anion transmembrane transporter activity"/>
    <property type="evidence" value="ECO:0007669"/>
    <property type="project" value="InterPro"/>
</dbReference>
<evidence type="ECO:0000259" key="11">
    <source>
        <dbReference type="Pfam" id="PF00955"/>
    </source>
</evidence>
<evidence type="ECO:0000256" key="2">
    <source>
        <dbReference type="ARBA" id="ARBA00010993"/>
    </source>
</evidence>
<evidence type="ECO:0000256" key="4">
    <source>
        <dbReference type="ARBA" id="ARBA00022475"/>
    </source>
</evidence>
<feature type="compositionally biased region" description="Basic residues" evidence="10">
    <location>
        <begin position="54"/>
        <end position="72"/>
    </location>
</feature>
<dbReference type="GO" id="GO:0005886">
    <property type="term" value="C:plasma membrane"/>
    <property type="evidence" value="ECO:0007669"/>
    <property type="project" value="UniProtKB-SubCell"/>
</dbReference>
<dbReference type="FunFam" id="1.10.287.570:FF:000001">
    <property type="entry name" value="Anion exchange protein"/>
    <property type="match status" value="1"/>
</dbReference>
<feature type="transmembrane region" description="Helical" evidence="9">
    <location>
        <begin position="546"/>
        <end position="568"/>
    </location>
</feature>
<keyword evidence="3 9" id="KW-0813">Transport</keyword>
<dbReference type="SUPFAM" id="SSF55804">
    <property type="entry name" value="Phoshotransferase/anion transport protein"/>
    <property type="match status" value="1"/>
</dbReference>
<evidence type="ECO:0000256" key="9">
    <source>
        <dbReference type="RuleBase" id="RU362035"/>
    </source>
</evidence>
<accession>A0AAD5KY20</accession>
<dbReference type="GO" id="GO:0008510">
    <property type="term" value="F:sodium:bicarbonate symporter activity"/>
    <property type="evidence" value="ECO:0007669"/>
    <property type="project" value="TreeGrafter"/>
</dbReference>
<feature type="transmembrane region" description="Helical" evidence="9">
    <location>
        <begin position="832"/>
        <end position="851"/>
    </location>
</feature>
<evidence type="ECO:0000313" key="13">
    <source>
        <dbReference type="EMBL" id="KAI9561714.1"/>
    </source>
</evidence>
<feature type="transmembrane region" description="Helical" evidence="9">
    <location>
        <begin position="1027"/>
        <end position="1045"/>
    </location>
</feature>
<evidence type="ECO:0000256" key="5">
    <source>
        <dbReference type="ARBA" id="ARBA00022692"/>
    </source>
</evidence>
<evidence type="ECO:0000313" key="14">
    <source>
        <dbReference type="Proteomes" id="UP000820818"/>
    </source>
</evidence>
<dbReference type="PANTHER" id="PTHR11453">
    <property type="entry name" value="ANION EXCHANGE PROTEIN"/>
    <property type="match status" value="1"/>
</dbReference>
<feature type="transmembrane region" description="Helical" evidence="9">
    <location>
        <begin position="932"/>
        <end position="965"/>
    </location>
</feature>
<organism evidence="13 14">
    <name type="scientific">Daphnia sinensis</name>
    <dbReference type="NCBI Taxonomy" id="1820382"/>
    <lineage>
        <taxon>Eukaryota</taxon>
        <taxon>Metazoa</taxon>
        <taxon>Ecdysozoa</taxon>
        <taxon>Arthropoda</taxon>
        <taxon>Crustacea</taxon>
        <taxon>Branchiopoda</taxon>
        <taxon>Diplostraca</taxon>
        <taxon>Cladocera</taxon>
        <taxon>Anomopoda</taxon>
        <taxon>Daphniidae</taxon>
        <taxon>Daphnia</taxon>
        <taxon>Daphnia similis group</taxon>
    </lineage>
</organism>
<keyword evidence="14" id="KW-1185">Reference proteome</keyword>
<sequence>MDESPLPVPRTGAGDAPKDPGIASNCHQSYTEKDYEGHRAHTMYVGVHVPSSGNKRRSSHHRRHRHHHRHQHQPGIAEEASPADNSAMPPSQRVQFILGEEADGDDGTHESHPLFSEMEELCYNHDAGEVEWNETARWVKFEEDVEEGGSRWSKPHVATLSLHSLFELRSLLLNGPVLLDADAQTLVQITDLTIDMMANSGHLPFNSKDRVREALLRRHRHLYEKNKENSAAKLPIIRSLADIGRNYSQSRSSLMMDESMTSMTPIKVTLTAADSHDGNDILLSEHLVPMASNFRHHQSDKSDKPFLALPADRRASWAGTASQSHANMAASPSAASMLRNASEKDMGNGDVHKGNTSFLKKIPPGAEASNVLVGEVDCLEKPVSAFIRLVQPVVLGDLTEVPVPTRFIFILLGPVGGQASYHEVGRAMATLMSDEVFHEVAYRAKNRDHLLAGVDEFLDAVTVLPPGEWDPQIRIEPPAAIPSQSMRKFPEKNKEEVNEEEEENKVRETSGLYRTGRLFGGLINDVKRKAPWYWSDYKDAMSIQCLAAFTFLYFACLTPLITFGGLLGDATENRLGTMESLCSGFLCGIVYGIFSGQPLTILGSTGPVLVFENILYDFCKRNELDYLGLRFWIGMWIAVILLILVAIDASAIVCYITRFTEENFALLIATIFIYKAIEKVISIGNKYPMNPPIISDCRCLPSNSSVDRDDMSFTWSEISWQECQSVYNGTLEGTDCHLINKPWYPNVFLMSIILCVSTYFLCVTLKNMKRTNFFPNSVRQVISDFGVFITICSMSVMDAMAGVRTPKLIVPDEFKPTWEGRDWVVSPFNNPWWTIPAAIAPAMLATILIFMDQQITAVIVNRRENKLKKGCGYHLDLFVLAILIIIKSIMGLPWFVAATVLSINHVNALKLQTECAAPGEKPQFLGVKEQRVTLIMISTMIGLSVFMTPILTYIPMPVLFGVFLYMGTSPLADMQFYDRLLLLFMPTKYQPDHIYLRKVTLRRVHLFTFIQLLCFVLLWAVKEINAISIAFPLMLVVMIGVRKSLDFIFTKYELKVLDDLMPETHTKHKEEDEDEEAGGANVAPVSQIQMTDYSSHSGKNFQIQLPNGNIMNIPVDSSTAGGTAGGGAKAMNISEEVNRSGVWKTVNIGNVLPASTCIQENKPTCRNNRRREK</sequence>
<dbReference type="Gene3D" id="1.10.287.570">
    <property type="entry name" value="Helical hairpin bin"/>
    <property type="match status" value="1"/>
</dbReference>
<comment type="similarity">
    <text evidence="2 9">Belongs to the anion exchanger (TC 2.A.31) family.</text>
</comment>
<keyword evidence="7 9" id="KW-0406">Ion transport</keyword>
<evidence type="ECO:0000256" key="6">
    <source>
        <dbReference type="ARBA" id="ARBA00022989"/>
    </source>
</evidence>
<gene>
    <name evidence="13" type="ORF">GHT06_012674</name>
</gene>
<reference evidence="13 14" key="1">
    <citation type="submission" date="2022-05" db="EMBL/GenBank/DDBJ databases">
        <title>A multi-omics perspective on studying reproductive biology in Daphnia sinensis.</title>
        <authorList>
            <person name="Jia J."/>
        </authorList>
    </citation>
    <scope>NUCLEOTIDE SEQUENCE [LARGE SCALE GENOMIC DNA]</scope>
    <source>
        <strain evidence="13 14">WSL</strain>
    </source>
</reference>
<keyword evidence="6 9" id="KW-1133">Transmembrane helix</keyword>
<dbReference type="FunFam" id="3.40.930.10:FF:000008">
    <property type="entry name" value="Anion exchange protein"/>
    <property type="match status" value="1"/>
</dbReference>
<feature type="domain" description="Band 3 cytoplasmic" evidence="12">
    <location>
        <begin position="112"/>
        <end position="471"/>
    </location>
</feature>
<dbReference type="GO" id="GO:0005452">
    <property type="term" value="F:solute:inorganic anion antiporter activity"/>
    <property type="evidence" value="ECO:0007669"/>
    <property type="project" value="InterPro"/>
</dbReference>
<evidence type="ECO:0000256" key="10">
    <source>
        <dbReference type="SAM" id="MobiDB-lite"/>
    </source>
</evidence>
<dbReference type="AlphaFoldDB" id="A0AAD5KY20"/>
<dbReference type="InterPro" id="IPR011531">
    <property type="entry name" value="HCO3_transpt-like_TM_dom"/>
</dbReference>
<dbReference type="EMBL" id="WJBH02000003">
    <property type="protein sequence ID" value="KAI9561714.1"/>
    <property type="molecule type" value="Genomic_DNA"/>
</dbReference>
<evidence type="ECO:0000259" key="12">
    <source>
        <dbReference type="Pfam" id="PF07565"/>
    </source>
</evidence>
<feature type="region of interest" description="Disordered" evidence="10">
    <location>
        <begin position="49"/>
        <end position="89"/>
    </location>
</feature>
<dbReference type="Pfam" id="PF07565">
    <property type="entry name" value="Band_3_cyto"/>
    <property type="match status" value="1"/>
</dbReference>
<dbReference type="PANTHER" id="PTHR11453:SF36">
    <property type="entry name" value="ANION EXCHANGE PROTEIN"/>
    <property type="match status" value="1"/>
</dbReference>
<proteinExistence type="inferred from homology"/>
<comment type="caution">
    <text evidence="13">The sequence shown here is derived from an EMBL/GenBank/DDBJ whole genome shotgun (WGS) entry which is preliminary data.</text>
</comment>
<feature type="transmembrane region" description="Helical" evidence="9">
    <location>
        <begin position="1004"/>
        <end position="1021"/>
    </location>
</feature>
<dbReference type="Proteomes" id="UP000820818">
    <property type="component" value="Linkage Group LG3"/>
</dbReference>
<dbReference type="NCBIfam" id="TIGR00834">
    <property type="entry name" value="ae"/>
    <property type="match status" value="1"/>
</dbReference>
<dbReference type="InterPro" id="IPR013769">
    <property type="entry name" value="Band3_cytoplasmic_dom"/>
</dbReference>
<feature type="transmembrane region" description="Helical" evidence="9">
    <location>
        <begin position="664"/>
        <end position="683"/>
    </location>
</feature>
<dbReference type="InterPro" id="IPR003020">
    <property type="entry name" value="HCO3_transpt_euk"/>
</dbReference>
<keyword evidence="5 9" id="KW-0812">Transmembrane</keyword>
<evidence type="ECO:0000256" key="1">
    <source>
        <dbReference type="ARBA" id="ARBA00004651"/>
    </source>
</evidence>
<evidence type="ECO:0000256" key="8">
    <source>
        <dbReference type="ARBA" id="ARBA00023136"/>
    </source>
</evidence>
<dbReference type="PRINTS" id="PR01231">
    <property type="entry name" value="HCO3TRNSPORT"/>
</dbReference>
<feature type="transmembrane region" description="Helical" evidence="9">
    <location>
        <begin position="785"/>
        <end position="803"/>
    </location>
</feature>
<evidence type="ECO:0000256" key="7">
    <source>
        <dbReference type="ARBA" id="ARBA00023065"/>
    </source>
</evidence>
<feature type="region of interest" description="Disordered" evidence="10">
    <location>
        <begin position="484"/>
        <end position="507"/>
    </location>
</feature>
<feature type="region of interest" description="Disordered" evidence="10">
    <location>
        <begin position="1"/>
        <end position="34"/>
    </location>
</feature>
<comment type="subcellular location">
    <subcellularLocation>
        <location evidence="1">Cell membrane</location>
        <topology evidence="1">Multi-pass membrane protein</topology>
    </subcellularLocation>
    <subcellularLocation>
        <location evidence="9">Membrane</location>
        <topology evidence="9">Multi-pass membrane protein</topology>
    </subcellularLocation>
</comment>
<dbReference type="Gene3D" id="3.40.930.10">
    <property type="entry name" value="Mannitol-specific EII, Chain A"/>
    <property type="match status" value="1"/>
</dbReference>
<feature type="transmembrane region" description="Helical" evidence="9">
    <location>
        <begin position="631"/>
        <end position="657"/>
    </location>
</feature>
<feature type="domain" description="Bicarbonate transporter-like transmembrane" evidence="11">
    <location>
        <begin position="517"/>
        <end position="1062"/>
    </location>
</feature>
<keyword evidence="4" id="KW-1003">Cell membrane</keyword>
<feature type="transmembrane region" description="Helical" evidence="9">
    <location>
        <begin position="575"/>
        <end position="594"/>
    </location>
</feature>